<dbReference type="InterPro" id="IPR050126">
    <property type="entry name" value="Ap4A_hydrolase"/>
</dbReference>
<dbReference type="RefSeq" id="WP_179267499.1">
    <property type="nucleotide sequence ID" value="NZ_CP058579.1"/>
</dbReference>
<reference evidence="3 4" key="1">
    <citation type="submission" date="2020-06" db="EMBL/GenBank/DDBJ databases">
        <title>NJ-3-1, isolated from saline soil.</title>
        <authorList>
            <person name="Cui H.L."/>
            <person name="Shi X."/>
        </authorList>
    </citation>
    <scope>NUCLEOTIDE SEQUENCE [LARGE SCALE GENOMIC DNA]</scope>
    <source>
        <strain evidence="3 4">NJ-3-1</strain>
    </source>
</reference>
<dbReference type="Proteomes" id="UP000509626">
    <property type="component" value="Chromosome"/>
</dbReference>
<dbReference type="AlphaFoldDB" id="A0A7D5L8U4"/>
<dbReference type="InterPro" id="IPR011152">
    <property type="entry name" value="Pesterase_MJ0912"/>
</dbReference>
<dbReference type="GO" id="GO:0016791">
    <property type="term" value="F:phosphatase activity"/>
    <property type="evidence" value="ECO:0007669"/>
    <property type="project" value="TreeGrafter"/>
</dbReference>
<dbReference type="Pfam" id="PF12850">
    <property type="entry name" value="Metallophos_2"/>
    <property type="match status" value="1"/>
</dbReference>
<dbReference type="InterPro" id="IPR024654">
    <property type="entry name" value="Calcineurin-like_PHP_lpxH"/>
</dbReference>
<dbReference type="EMBL" id="CP058579">
    <property type="protein sequence ID" value="QLG60913.1"/>
    <property type="molecule type" value="Genomic_DNA"/>
</dbReference>
<evidence type="ECO:0000313" key="4">
    <source>
        <dbReference type="Proteomes" id="UP000509626"/>
    </source>
</evidence>
<dbReference type="GeneID" id="56036555"/>
<dbReference type="PANTHER" id="PTHR42850">
    <property type="entry name" value="METALLOPHOSPHOESTERASE"/>
    <property type="match status" value="1"/>
</dbReference>
<dbReference type="SUPFAM" id="SSF56300">
    <property type="entry name" value="Metallo-dependent phosphatases"/>
    <property type="match status" value="1"/>
</dbReference>
<evidence type="ECO:0000256" key="1">
    <source>
        <dbReference type="SAM" id="MobiDB-lite"/>
    </source>
</evidence>
<evidence type="ECO:0000259" key="2">
    <source>
        <dbReference type="Pfam" id="PF12850"/>
    </source>
</evidence>
<organism evidence="3 4">
    <name type="scientific">Halorarum salinum</name>
    <dbReference type="NCBI Taxonomy" id="2743089"/>
    <lineage>
        <taxon>Archaea</taxon>
        <taxon>Methanobacteriati</taxon>
        <taxon>Methanobacteriota</taxon>
        <taxon>Stenosarchaea group</taxon>
        <taxon>Halobacteria</taxon>
        <taxon>Halobacteriales</taxon>
        <taxon>Haloferacaceae</taxon>
        <taxon>Halorarum</taxon>
    </lineage>
</organism>
<dbReference type="PANTHER" id="PTHR42850:SF2">
    <property type="entry name" value="BLL5683 PROTEIN"/>
    <property type="match status" value="1"/>
</dbReference>
<evidence type="ECO:0000313" key="3">
    <source>
        <dbReference type="EMBL" id="QLG60913.1"/>
    </source>
</evidence>
<dbReference type="Gene3D" id="3.60.21.10">
    <property type="match status" value="1"/>
</dbReference>
<protein>
    <submittedName>
        <fullName evidence="3">Metallophosphoesterase family protein</fullName>
    </submittedName>
</protein>
<feature type="region of interest" description="Disordered" evidence="1">
    <location>
        <begin position="176"/>
        <end position="195"/>
    </location>
</feature>
<dbReference type="GO" id="GO:0005737">
    <property type="term" value="C:cytoplasm"/>
    <property type="evidence" value="ECO:0007669"/>
    <property type="project" value="TreeGrafter"/>
</dbReference>
<keyword evidence="4" id="KW-1185">Reference proteome</keyword>
<dbReference type="OrthoDB" id="9937at2157"/>
<dbReference type="PIRSF" id="PIRSF000883">
    <property type="entry name" value="Pesterase_MJ0912"/>
    <property type="match status" value="1"/>
</dbReference>
<feature type="domain" description="Calcineurin-like phosphoesterase" evidence="2">
    <location>
        <begin position="1"/>
        <end position="205"/>
    </location>
</feature>
<gene>
    <name evidence="3" type="ORF">HUG12_03810</name>
</gene>
<proteinExistence type="predicted"/>
<accession>A0A7D5L8U4</accession>
<dbReference type="InterPro" id="IPR029052">
    <property type="entry name" value="Metallo-depent_PP-like"/>
</dbReference>
<dbReference type="KEGG" id="halu:HUG12_03810"/>
<sequence>MKLGVISDVHGNRVALDAVLADLPPVDGLVCAGDVVGYGPWPGECVAELRERGVPTVQGNHDRAAVVGSAPGFNAMGRAGVEYANRVLDADALDWLDGLPEATAVADGRVAVVHSHPTVRDRYVYPEEFGPDLLAAARAAVGGGADRGSAVAGDASEVDPEVLVLGHTHVQGHERFPEGVAMNPGSVGQPRDGDPRAAYAVLDLDGPSVEERRVEYDVDAVVDAVEAAGLPERIGTRLYEGR</sequence>
<name>A0A7D5L8U4_9EURY</name>